<evidence type="ECO:0000256" key="2">
    <source>
        <dbReference type="ARBA" id="ARBA00023002"/>
    </source>
</evidence>
<reference evidence="3 4" key="1">
    <citation type="submission" date="2019-12" db="EMBL/GenBank/DDBJ databases">
        <title>Rhizobium genotypes associated with high levels of biological nitrogen fixation by grain legumes in a temperate-maritime cropping system.</title>
        <authorList>
            <person name="Maluk M."/>
            <person name="Francesc Ferrando Molina F."/>
            <person name="Lopez Del Egido L."/>
            <person name="Lafos M."/>
            <person name="Langarica-Fuentes A."/>
            <person name="Gebre Yohannes G."/>
            <person name="Young M.W."/>
            <person name="Martin P."/>
            <person name="Gantlett R."/>
            <person name="Kenicer G."/>
            <person name="Hawes C."/>
            <person name="Begg G.S."/>
            <person name="Quilliam R.S."/>
            <person name="Squire G.R."/>
            <person name="Poole P.S."/>
            <person name="Young P.W."/>
            <person name="Iannetta P.M."/>
            <person name="James E.K."/>
        </authorList>
    </citation>
    <scope>NUCLEOTIDE SEQUENCE [LARGE SCALE GENOMIC DNA]</scope>
    <source>
        <strain evidence="3 4">JHI1118</strain>
    </source>
</reference>
<name>A0A6L9U9P5_9HYPH</name>
<proteinExistence type="inferred from homology"/>
<dbReference type="PANTHER" id="PTHR43477:SF1">
    <property type="entry name" value="DIHYDROANTICAPSIN 7-DEHYDROGENASE"/>
    <property type="match status" value="1"/>
</dbReference>
<dbReference type="InterPro" id="IPR036291">
    <property type="entry name" value="NAD(P)-bd_dom_sf"/>
</dbReference>
<evidence type="ECO:0000313" key="3">
    <source>
        <dbReference type="EMBL" id="NEI72051.1"/>
    </source>
</evidence>
<sequence length="237" mass="24875">MFNSKTVAIIGGTSGIGLRVAEIAISQGASVIVGGRNIERIDKAVQRLGSSARGAEVDNLDQASIKAFFEAAGAIDHLFTPGASYARGRIDEASDDVAESSFKSKFWGQYYAVKHALPYLAKDGSITLMAGAYSVRPASNGAAYGACNAAIEGLGRSLAVELAPVRVNVVSPGTIDSDLWQRQPPALRDASFSSYGDVALLKRVGTTDEVADAVVFLMKNTFMTGSTLYPDGGFALR</sequence>
<protein>
    <submittedName>
        <fullName evidence="3">SDR family oxidoreductase</fullName>
    </submittedName>
</protein>
<dbReference type="PRINTS" id="PR00081">
    <property type="entry name" value="GDHRDH"/>
</dbReference>
<dbReference type="Proteomes" id="UP000483035">
    <property type="component" value="Unassembled WGS sequence"/>
</dbReference>
<gene>
    <name evidence="3" type="ORF">GR212_20925</name>
</gene>
<organism evidence="3 4">
    <name type="scientific">Rhizobium lusitanum</name>
    <dbReference type="NCBI Taxonomy" id="293958"/>
    <lineage>
        <taxon>Bacteria</taxon>
        <taxon>Pseudomonadati</taxon>
        <taxon>Pseudomonadota</taxon>
        <taxon>Alphaproteobacteria</taxon>
        <taxon>Hyphomicrobiales</taxon>
        <taxon>Rhizobiaceae</taxon>
        <taxon>Rhizobium/Agrobacterium group</taxon>
        <taxon>Rhizobium</taxon>
    </lineage>
</organism>
<dbReference type="PANTHER" id="PTHR43477">
    <property type="entry name" value="DIHYDROANTICAPSIN 7-DEHYDROGENASE"/>
    <property type="match status" value="1"/>
</dbReference>
<evidence type="ECO:0000256" key="1">
    <source>
        <dbReference type="ARBA" id="ARBA00006484"/>
    </source>
</evidence>
<evidence type="ECO:0000313" key="4">
    <source>
        <dbReference type="Proteomes" id="UP000483035"/>
    </source>
</evidence>
<comment type="caution">
    <text evidence="3">The sequence shown here is derived from an EMBL/GenBank/DDBJ whole genome shotgun (WGS) entry which is preliminary data.</text>
</comment>
<dbReference type="GO" id="GO:0016491">
    <property type="term" value="F:oxidoreductase activity"/>
    <property type="evidence" value="ECO:0007669"/>
    <property type="project" value="UniProtKB-KW"/>
</dbReference>
<dbReference type="AlphaFoldDB" id="A0A6L9U9P5"/>
<dbReference type="Gene3D" id="3.40.50.720">
    <property type="entry name" value="NAD(P)-binding Rossmann-like Domain"/>
    <property type="match status" value="1"/>
</dbReference>
<keyword evidence="2" id="KW-0560">Oxidoreductase</keyword>
<dbReference type="EMBL" id="WUEY01000010">
    <property type="protein sequence ID" value="NEI72051.1"/>
    <property type="molecule type" value="Genomic_DNA"/>
</dbReference>
<accession>A0A6L9U9P5</accession>
<comment type="similarity">
    <text evidence="1">Belongs to the short-chain dehydrogenases/reductases (SDR) family.</text>
</comment>
<dbReference type="SUPFAM" id="SSF51735">
    <property type="entry name" value="NAD(P)-binding Rossmann-fold domains"/>
    <property type="match status" value="1"/>
</dbReference>
<dbReference type="InterPro" id="IPR051122">
    <property type="entry name" value="SDR_DHRS6-like"/>
</dbReference>
<dbReference type="Pfam" id="PF13561">
    <property type="entry name" value="adh_short_C2"/>
    <property type="match status" value="1"/>
</dbReference>
<dbReference type="InterPro" id="IPR002347">
    <property type="entry name" value="SDR_fam"/>
</dbReference>